<sequence>MDQLDTLKSLGLTLPSPAYLIGSVLFSIIGYAAYRYGKKASATTTKWLGVAIMVYPYAISTTWQLYAVGTALCVGLYATRR</sequence>
<proteinExistence type="predicted"/>
<dbReference type="EMBL" id="MLJW01000260">
    <property type="protein sequence ID" value="OIQ91395.1"/>
    <property type="molecule type" value="Genomic_DNA"/>
</dbReference>
<name>A0A1J5RPH0_9ZZZZ</name>
<feature type="transmembrane region" description="Helical" evidence="1">
    <location>
        <begin position="12"/>
        <end position="34"/>
    </location>
</feature>
<keyword evidence="1" id="KW-0812">Transmembrane</keyword>
<organism evidence="2">
    <name type="scientific">mine drainage metagenome</name>
    <dbReference type="NCBI Taxonomy" id="410659"/>
    <lineage>
        <taxon>unclassified sequences</taxon>
        <taxon>metagenomes</taxon>
        <taxon>ecological metagenomes</taxon>
    </lineage>
</organism>
<feature type="transmembrane region" description="Helical" evidence="1">
    <location>
        <begin position="54"/>
        <end position="78"/>
    </location>
</feature>
<keyword evidence="1" id="KW-0472">Membrane</keyword>
<evidence type="ECO:0000256" key="1">
    <source>
        <dbReference type="SAM" id="Phobius"/>
    </source>
</evidence>
<comment type="caution">
    <text evidence="2">The sequence shown here is derived from an EMBL/GenBank/DDBJ whole genome shotgun (WGS) entry which is preliminary data.</text>
</comment>
<gene>
    <name evidence="2" type="ORF">GALL_266690</name>
</gene>
<protein>
    <submittedName>
        <fullName evidence="2">Uncharacterized protein</fullName>
    </submittedName>
</protein>
<accession>A0A1J5RPH0</accession>
<evidence type="ECO:0000313" key="2">
    <source>
        <dbReference type="EMBL" id="OIQ91395.1"/>
    </source>
</evidence>
<reference evidence="2" key="1">
    <citation type="submission" date="2016-10" db="EMBL/GenBank/DDBJ databases">
        <title>Sequence of Gallionella enrichment culture.</title>
        <authorList>
            <person name="Poehlein A."/>
            <person name="Muehling M."/>
            <person name="Daniel R."/>
        </authorList>
    </citation>
    <scope>NUCLEOTIDE SEQUENCE</scope>
</reference>
<dbReference type="AlphaFoldDB" id="A0A1J5RPH0"/>
<keyword evidence="1" id="KW-1133">Transmembrane helix</keyword>